<organism evidence="1 2">
    <name type="scientific">Falsiroseomonas algicola</name>
    <dbReference type="NCBI Taxonomy" id="2716930"/>
    <lineage>
        <taxon>Bacteria</taxon>
        <taxon>Pseudomonadati</taxon>
        <taxon>Pseudomonadota</taxon>
        <taxon>Alphaproteobacteria</taxon>
        <taxon>Acetobacterales</taxon>
        <taxon>Roseomonadaceae</taxon>
        <taxon>Falsiroseomonas</taxon>
    </lineage>
</organism>
<dbReference type="EMBL" id="JAAIKB010000026">
    <property type="protein sequence ID" value="NGM24167.1"/>
    <property type="molecule type" value="Genomic_DNA"/>
</dbReference>
<name>A0A6M1LVF8_9PROT</name>
<keyword evidence="2" id="KW-1185">Reference proteome</keyword>
<reference evidence="1 2" key="2">
    <citation type="submission" date="2020-03" db="EMBL/GenBank/DDBJ databases">
        <title>Roseomonas stagni sp. nov., isolated from pond water in Japan.</title>
        <authorList>
            <person name="Furuhata K."/>
            <person name="Miyamoto H."/>
            <person name="Goto K."/>
        </authorList>
    </citation>
    <scope>NUCLEOTIDE SEQUENCE [LARGE SCALE GENOMIC DNA]</scope>
    <source>
        <strain evidence="1 2">PeD5</strain>
    </source>
</reference>
<sequence length="240" mass="26580">MSWEAGLVAKIWSQIDRPASYNWKLNPIARQRLVALSEKIDLASAPEDSSAFNRKLREIISPHLRGGNPDLRRSLIAWIIVEWGGIKRNHAAKLDGYAHRLKAFDDASIASFIASQGTEGVSSWSKVIALARPGEHAIYDARTAVALNCVLSHLGDQRAFAMPQSQSRVIRPAAIRLRTCRRKTHLQADWSGYIEYLQLLRAMVALPASTAPKSILDAEMQIFAVAPLIASEFLLTSTVQ</sequence>
<dbReference type="Proteomes" id="UP000475385">
    <property type="component" value="Unassembled WGS sequence"/>
</dbReference>
<evidence type="ECO:0000313" key="1">
    <source>
        <dbReference type="EMBL" id="NGM24167.1"/>
    </source>
</evidence>
<dbReference type="AlphaFoldDB" id="A0A6M1LVF8"/>
<proteinExistence type="predicted"/>
<evidence type="ECO:0000313" key="2">
    <source>
        <dbReference type="Proteomes" id="UP000475385"/>
    </source>
</evidence>
<comment type="caution">
    <text evidence="1">The sequence shown here is derived from an EMBL/GenBank/DDBJ whole genome shotgun (WGS) entry which is preliminary data.</text>
</comment>
<protein>
    <submittedName>
        <fullName evidence="1">Uncharacterized protein</fullName>
    </submittedName>
</protein>
<reference evidence="1 2" key="1">
    <citation type="submission" date="2020-02" db="EMBL/GenBank/DDBJ databases">
        <authorList>
            <person name="Kim H.M."/>
            <person name="Jeon C.O."/>
        </authorList>
    </citation>
    <scope>NUCLEOTIDE SEQUENCE [LARGE SCALE GENOMIC DNA]</scope>
    <source>
        <strain evidence="1 2">PeD5</strain>
    </source>
</reference>
<accession>A0A6M1LVF8</accession>
<dbReference type="RefSeq" id="WP_164698080.1">
    <property type="nucleotide sequence ID" value="NZ_JAAIKB010000026.1"/>
</dbReference>
<gene>
    <name evidence="1" type="ORF">G3576_29520</name>
</gene>